<gene>
    <name evidence="2" type="ORF">Q4490_04895</name>
</gene>
<organism evidence="2 3">
    <name type="scientific">Neptunomonas phycophila</name>
    <dbReference type="NCBI Taxonomy" id="1572645"/>
    <lineage>
        <taxon>Bacteria</taxon>
        <taxon>Pseudomonadati</taxon>
        <taxon>Pseudomonadota</taxon>
        <taxon>Gammaproteobacteria</taxon>
        <taxon>Oceanospirillales</taxon>
        <taxon>Oceanospirillaceae</taxon>
        <taxon>Neptunomonas</taxon>
    </lineage>
</organism>
<feature type="transmembrane region" description="Helical" evidence="1">
    <location>
        <begin position="166"/>
        <end position="187"/>
    </location>
</feature>
<dbReference type="PANTHER" id="PTHR30569:SF0">
    <property type="entry name" value="CYTOSINE PERMEASE"/>
    <property type="match status" value="1"/>
</dbReference>
<dbReference type="PANTHER" id="PTHR30569">
    <property type="entry name" value="CYTOSINE TRANSPORTER CODB"/>
    <property type="match status" value="1"/>
</dbReference>
<dbReference type="GO" id="GO:0005886">
    <property type="term" value="C:plasma membrane"/>
    <property type="evidence" value="ECO:0007669"/>
    <property type="project" value="TreeGrafter"/>
</dbReference>
<feature type="transmembrane region" description="Helical" evidence="1">
    <location>
        <begin position="272"/>
        <end position="292"/>
    </location>
</feature>
<feature type="transmembrane region" description="Helical" evidence="1">
    <location>
        <begin position="102"/>
        <end position="129"/>
    </location>
</feature>
<protein>
    <submittedName>
        <fullName evidence="2">Allantoin permease</fullName>
    </submittedName>
</protein>
<dbReference type="GO" id="GO:0015209">
    <property type="term" value="F:cytosine transmembrane transporter activity"/>
    <property type="evidence" value="ECO:0007669"/>
    <property type="project" value="InterPro"/>
</dbReference>
<feature type="transmembrane region" description="Helical" evidence="1">
    <location>
        <begin position="59"/>
        <end position="81"/>
    </location>
</feature>
<accession>A0AAW7XJ68</accession>
<feature type="transmembrane region" description="Helical" evidence="1">
    <location>
        <begin position="324"/>
        <end position="344"/>
    </location>
</feature>
<reference evidence="2" key="1">
    <citation type="submission" date="2023-07" db="EMBL/GenBank/DDBJ databases">
        <title>Genome content predicts the carbon catabolic preferences of heterotrophic bacteria.</title>
        <authorList>
            <person name="Gralka M."/>
        </authorList>
    </citation>
    <scope>NUCLEOTIDE SEQUENCE</scope>
    <source>
        <strain evidence="2">I2M16</strain>
    </source>
</reference>
<feature type="transmembrane region" description="Helical" evidence="1">
    <location>
        <begin position="207"/>
        <end position="226"/>
    </location>
</feature>
<comment type="caution">
    <text evidence="2">The sequence shown here is derived from an EMBL/GenBank/DDBJ whole genome shotgun (WGS) entry which is preliminary data.</text>
</comment>
<dbReference type="InterPro" id="IPR030191">
    <property type="entry name" value="CodB"/>
</dbReference>
<keyword evidence="1" id="KW-0812">Transmembrane</keyword>
<feature type="transmembrane region" description="Helical" evidence="1">
    <location>
        <begin position="32"/>
        <end position="53"/>
    </location>
</feature>
<sequence length="441" mass="48668">MANLVQAESTQDETNLPVPVGARMGPFSLTMAWWAVCSAIFYIVVGASLAMSYGAKNAIIGMALSVVTYGIINNIISRYAIKEGLSVALFSRRLFGRIGASLATLIFFSTAIYYAVFEGSVIAVAINATFPWLDYHWAALFVVIYSVLLVFGSVQTWLDKFNGVLLPFYILGLIATVVASINVYGYQADWINLGAENATPQGWWNCFTYYMGVWILMLFTFDYARFGKQEDSNYHARVNFGMPFYLLTFLINGIVGIYLVASIPQDAALSEVSVVLSILKLLGIWGLLFVWITQTRINTANFYLASVNMQSFFSELLNIKAVKFFWSCIVGGIVYLLMLVDVFSYLLQALAYQGVFVVAWVGIALAHILVNNSEEANSLIESDNRFNKVGLSAWLISTIVGIVMMNSGASIASFSAPITFVVSFFVYAGIKNSEGKELSRV</sequence>
<keyword evidence="1" id="KW-1133">Transmembrane helix</keyword>
<dbReference type="Proteomes" id="UP001169862">
    <property type="component" value="Unassembled WGS sequence"/>
</dbReference>
<feature type="transmembrane region" description="Helical" evidence="1">
    <location>
        <begin position="238"/>
        <end position="260"/>
    </location>
</feature>
<feature type="transmembrane region" description="Helical" evidence="1">
    <location>
        <begin position="350"/>
        <end position="369"/>
    </location>
</feature>
<evidence type="ECO:0000256" key="1">
    <source>
        <dbReference type="SAM" id="Phobius"/>
    </source>
</evidence>
<evidence type="ECO:0000313" key="3">
    <source>
        <dbReference type="Proteomes" id="UP001169862"/>
    </source>
</evidence>
<dbReference type="EMBL" id="JAUOPG010000002">
    <property type="protein sequence ID" value="MDO6452895.1"/>
    <property type="molecule type" value="Genomic_DNA"/>
</dbReference>
<proteinExistence type="predicted"/>
<dbReference type="AlphaFoldDB" id="A0AAW7XJ68"/>
<name>A0AAW7XJ68_9GAMM</name>
<feature type="transmembrane region" description="Helical" evidence="1">
    <location>
        <begin position="135"/>
        <end position="154"/>
    </location>
</feature>
<evidence type="ECO:0000313" key="2">
    <source>
        <dbReference type="EMBL" id="MDO6452895.1"/>
    </source>
</evidence>
<dbReference type="RefSeq" id="WP_075173015.1">
    <property type="nucleotide sequence ID" value="NZ_JAGDZI010000079.1"/>
</dbReference>
<feature type="transmembrane region" description="Helical" evidence="1">
    <location>
        <begin position="389"/>
        <end position="405"/>
    </location>
</feature>
<keyword evidence="1" id="KW-0472">Membrane</keyword>
<feature type="transmembrane region" description="Helical" evidence="1">
    <location>
        <begin position="411"/>
        <end position="430"/>
    </location>
</feature>
<dbReference type="Gene3D" id="1.10.4160.10">
    <property type="entry name" value="Hydantoin permease"/>
    <property type="match status" value="1"/>
</dbReference>